<protein>
    <submittedName>
        <fullName evidence="1">Uncharacterized protein</fullName>
    </submittedName>
</protein>
<feature type="non-terminal residue" evidence="1">
    <location>
        <position position="1"/>
    </location>
</feature>
<keyword evidence="2" id="KW-1185">Reference proteome</keyword>
<evidence type="ECO:0000313" key="2">
    <source>
        <dbReference type="Proteomes" id="UP000554482"/>
    </source>
</evidence>
<accession>A0A7J6X888</accession>
<organism evidence="1 2">
    <name type="scientific">Thalictrum thalictroides</name>
    <name type="common">Rue-anemone</name>
    <name type="synonym">Anemone thalictroides</name>
    <dbReference type="NCBI Taxonomy" id="46969"/>
    <lineage>
        <taxon>Eukaryota</taxon>
        <taxon>Viridiplantae</taxon>
        <taxon>Streptophyta</taxon>
        <taxon>Embryophyta</taxon>
        <taxon>Tracheophyta</taxon>
        <taxon>Spermatophyta</taxon>
        <taxon>Magnoliopsida</taxon>
        <taxon>Ranunculales</taxon>
        <taxon>Ranunculaceae</taxon>
        <taxon>Thalictroideae</taxon>
        <taxon>Thalictrum</taxon>
    </lineage>
</organism>
<name>A0A7J6X888_THATH</name>
<dbReference type="Proteomes" id="UP000554482">
    <property type="component" value="Unassembled WGS sequence"/>
</dbReference>
<reference evidence="1 2" key="1">
    <citation type="submission" date="2020-06" db="EMBL/GenBank/DDBJ databases">
        <title>Transcriptomic and genomic resources for Thalictrum thalictroides and T. hernandezii: Facilitating candidate gene discovery in an emerging model plant lineage.</title>
        <authorList>
            <person name="Arias T."/>
            <person name="Riano-Pachon D.M."/>
            <person name="Di Stilio V.S."/>
        </authorList>
    </citation>
    <scope>NUCLEOTIDE SEQUENCE [LARGE SCALE GENOMIC DNA]</scope>
    <source>
        <strain evidence="2">cv. WT478/WT964</strain>
        <tissue evidence="1">Leaves</tissue>
    </source>
</reference>
<comment type="caution">
    <text evidence="1">The sequence shown here is derived from an EMBL/GenBank/DDBJ whole genome shotgun (WGS) entry which is preliminary data.</text>
</comment>
<dbReference type="EMBL" id="JABWDY010003449">
    <property type="protein sequence ID" value="KAF5205934.1"/>
    <property type="molecule type" value="Genomic_DNA"/>
</dbReference>
<proteinExistence type="predicted"/>
<gene>
    <name evidence="1" type="ORF">FRX31_004480</name>
</gene>
<evidence type="ECO:0000313" key="1">
    <source>
        <dbReference type="EMBL" id="KAF5205934.1"/>
    </source>
</evidence>
<sequence>MSCTWKFPSSIRMLCAVHLPFQNLQPLPWSLPVQNNSLPSNANAVEIPEEDECMVVATWNGS</sequence>
<dbReference type="AlphaFoldDB" id="A0A7J6X888"/>